<evidence type="ECO:0000256" key="5">
    <source>
        <dbReference type="ARBA" id="ARBA00023062"/>
    </source>
</evidence>
<dbReference type="Gene3D" id="3.40.605.10">
    <property type="entry name" value="Aldehyde Dehydrogenase, Chain A, domain 1"/>
    <property type="match status" value="1"/>
</dbReference>
<dbReference type="PANTHER" id="PTHR42862">
    <property type="entry name" value="DELTA-1-PYRROLINE-5-CARBOXYLATE DEHYDROGENASE 1, ISOFORM A-RELATED"/>
    <property type="match status" value="1"/>
</dbReference>
<keyword evidence="14" id="KW-1185">Reference proteome</keyword>
<dbReference type="InterPro" id="IPR016162">
    <property type="entry name" value="Ald_DH_N"/>
</dbReference>
<comment type="pathway">
    <text evidence="1 9">Amino-acid degradation; L-proline degradation into L-glutamate; L-glutamate from L-proline: step 2/2.</text>
</comment>
<evidence type="ECO:0000313" key="14">
    <source>
        <dbReference type="Proteomes" id="UP000515908"/>
    </source>
</evidence>
<evidence type="ECO:0000256" key="1">
    <source>
        <dbReference type="ARBA" id="ARBA00004786"/>
    </source>
</evidence>
<dbReference type="GO" id="GO:0005759">
    <property type="term" value="C:mitochondrial matrix"/>
    <property type="evidence" value="ECO:0007669"/>
    <property type="project" value="TreeGrafter"/>
</dbReference>
<evidence type="ECO:0000256" key="10">
    <source>
        <dbReference type="RuleBase" id="RU366030"/>
    </source>
</evidence>
<proteinExistence type="inferred from homology"/>
<evidence type="ECO:0000256" key="3">
    <source>
        <dbReference type="ARBA" id="ARBA00023002"/>
    </source>
</evidence>
<dbReference type="AlphaFoldDB" id="S9VNY2"/>
<name>S9VNY2_9TRYP</name>
<keyword evidence="3 8" id="KW-0560">Oxidoreductase</keyword>
<keyword evidence="5 9" id="KW-0642">Proline metabolism</keyword>
<evidence type="ECO:0000313" key="12">
    <source>
        <dbReference type="EMBL" id="AGT02463.1"/>
    </source>
</evidence>
<dbReference type="NCBIfam" id="TIGR01236">
    <property type="entry name" value="D1pyr5carbox1"/>
    <property type="match status" value="1"/>
</dbReference>
<dbReference type="InterPro" id="IPR029510">
    <property type="entry name" value="Ald_DH_CS_GLU"/>
</dbReference>
<dbReference type="GO" id="GO:0003842">
    <property type="term" value="F:L-glutamate gamma-semialdehyde dehydrogenase activity"/>
    <property type="evidence" value="ECO:0007669"/>
    <property type="project" value="UniProtKB-UniRule"/>
</dbReference>
<dbReference type="InterPro" id="IPR016160">
    <property type="entry name" value="Ald_DH_CS_CYS"/>
</dbReference>
<feature type="domain" description="Aldehyde dehydrogenase" evidence="11">
    <location>
        <begin position="63"/>
        <end position="535"/>
    </location>
</feature>
<protein>
    <recommendedName>
        <fullName evidence="9 10">Multifunctional fusion protein</fullName>
    </recommendedName>
    <domain>
        <recommendedName>
            <fullName evidence="10">Delta-1-pyrroline-5-carboxylate dehydrogenase</fullName>
            <shortName evidence="10">P5C dehydrogenase</shortName>
        </recommendedName>
        <alternativeName>
            <fullName evidence="9">L-glutamate gamma-semialdehyde dehydrogenase</fullName>
        </alternativeName>
    </domain>
    <domain>
        <recommendedName>
            <fullName evidence="9">L-glutamate gamma-semialdehyde dehydrogenase</fullName>
            <ecNumber evidence="9">1.2.1.88</ecNumber>
        </recommendedName>
    </domain>
</protein>
<evidence type="ECO:0000256" key="8">
    <source>
        <dbReference type="RuleBase" id="RU003345"/>
    </source>
</evidence>
<keyword evidence="4 9" id="KW-0520">NAD</keyword>
<dbReference type="InterPro" id="IPR005931">
    <property type="entry name" value="P5CDH/ALDH4A1"/>
</dbReference>
<dbReference type="UniPathway" id="UPA00261">
    <property type="reaction ID" value="UER00374"/>
</dbReference>
<dbReference type="InterPro" id="IPR050485">
    <property type="entry name" value="Proline_metab_enzyme"/>
</dbReference>
<feature type="active site" evidence="7">
    <location>
        <position position="302"/>
    </location>
</feature>
<accession>S9VNY2</accession>
<evidence type="ECO:0000256" key="6">
    <source>
        <dbReference type="ARBA" id="ARBA00048142"/>
    </source>
</evidence>
<dbReference type="Pfam" id="PF00171">
    <property type="entry name" value="Aldedh"/>
    <property type="match status" value="1"/>
</dbReference>
<evidence type="ECO:0000259" key="11">
    <source>
        <dbReference type="Pfam" id="PF00171"/>
    </source>
</evidence>
<dbReference type="PANTHER" id="PTHR42862:SF1">
    <property type="entry name" value="DELTA-1-PYRROLINE-5-CARBOXYLATE DEHYDROGENASE 2, ISOFORM A-RELATED"/>
    <property type="match status" value="1"/>
</dbReference>
<evidence type="ECO:0000256" key="7">
    <source>
        <dbReference type="PROSITE-ProRule" id="PRU10007"/>
    </source>
</evidence>
<dbReference type="OrthoDB" id="5322683at2759"/>
<dbReference type="SUPFAM" id="SSF53720">
    <property type="entry name" value="ALDH-like"/>
    <property type="match status" value="1"/>
</dbReference>
<evidence type="ECO:0000256" key="4">
    <source>
        <dbReference type="ARBA" id="ARBA00023027"/>
    </source>
</evidence>
<dbReference type="EC" id="1.2.1.88" evidence="9"/>
<reference evidence="13 14" key="2">
    <citation type="submission" date="2020-08" db="EMBL/GenBank/DDBJ databases">
        <authorList>
            <person name="Newling K."/>
            <person name="Davey J."/>
            <person name="Forrester S."/>
        </authorList>
    </citation>
    <scope>NUCLEOTIDE SEQUENCE [LARGE SCALE GENOMIC DNA]</scope>
    <source>
        <strain evidence="13">Crithidia deanei Carvalho</strain>
        <strain evidence="14">Crithidia deanei Carvalho (ATCC PRA-265)</strain>
    </source>
</reference>
<comment type="similarity">
    <text evidence="2 8">Belongs to the aldehyde dehydrogenase family.</text>
</comment>
<gene>
    <name evidence="13" type="ORF">ADEAN_001053600</name>
</gene>
<dbReference type="GO" id="GO:0010133">
    <property type="term" value="P:L-proline catabolic process to L-glutamate"/>
    <property type="evidence" value="ECO:0007669"/>
    <property type="project" value="UniProtKB-UniRule"/>
</dbReference>
<organism evidence="12">
    <name type="scientific">Angomonas deanei</name>
    <dbReference type="NCBI Taxonomy" id="59799"/>
    <lineage>
        <taxon>Eukaryota</taxon>
        <taxon>Discoba</taxon>
        <taxon>Euglenozoa</taxon>
        <taxon>Kinetoplastea</taxon>
        <taxon>Metakinetoplastina</taxon>
        <taxon>Trypanosomatida</taxon>
        <taxon>Trypanosomatidae</taxon>
        <taxon>Strigomonadinae</taxon>
        <taxon>Angomonas</taxon>
    </lineage>
</organism>
<evidence type="ECO:0000256" key="9">
    <source>
        <dbReference type="RuleBase" id="RU366016"/>
    </source>
</evidence>
<evidence type="ECO:0000256" key="2">
    <source>
        <dbReference type="ARBA" id="ARBA00009986"/>
    </source>
</evidence>
<reference evidence="12" key="1">
    <citation type="submission" date="2013-01" db="EMBL/GenBank/DDBJ databases">
        <title>Genomic Cooperation Between Trypanosomatids and Their Bacterial Endosymbionts in the Synthesis of Essential Amino Acids Heavily Influenced by Multiple Lateral Gene Transfer Events.</title>
        <authorList>
            <person name="Alves J.M.P."/>
            <person name="Klein C."/>
            <person name="Maia da Silva F."/>
            <person name="Costa Martins A.G."/>
            <person name="Serrano M.G."/>
            <person name="Buck G.A."/>
            <person name="Vasconcelos A.T.R."/>
            <person name="France-Sagot M."/>
            <person name="Teixeira M.M.G."/>
            <person name="Motta M.C.M."/>
            <person name="Camargo E.P."/>
        </authorList>
    </citation>
    <scope>NUCLEOTIDE SEQUENCE</scope>
</reference>
<dbReference type="VEuPathDB" id="TriTrypDB:ADEAN_001053600"/>
<dbReference type="CDD" id="cd07123">
    <property type="entry name" value="ALDH_F4-17_P5CDH"/>
    <property type="match status" value="1"/>
</dbReference>
<dbReference type="EMBL" id="LR877173">
    <property type="protein sequence ID" value="CAD2222977.1"/>
    <property type="molecule type" value="Genomic_DNA"/>
</dbReference>
<dbReference type="PROSITE" id="PS00687">
    <property type="entry name" value="ALDEHYDE_DEHYDR_GLU"/>
    <property type="match status" value="1"/>
</dbReference>
<dbReference type="PROSITE" id="PS00070">
    <property type="entry name" value="ALDEHYDE_DEHYDR_CYS"/>
    <property type="match status" value="1"/>
</dbReference>
<dbReference type="Proteomes" id="UP000515908">
    <property type="component" value="Chromosome 29"/>
</dbReference>
<dbReference type="FunFam" id="3.40.605.10:FF:000006">
    <property type="entry name" value="1-pyrroline-5-carboxylate dehydrogenase"/>
    <property type="match status" value="1"/>
</dbReference>
<comment type="catalytic activity">
    <reaction evidence="6 9">
        <text>L-glutamate 5-semialdehyde + NAD(+) + H2O = L-glutamate + NADH + 2 H(+)</text>
        <dbReference type="Rhea" id="RHEA:30235"/>
        <dbReference type="ChEBI" id="CHEBI:15377"/>
        <dbReference type="ChEBI" id="CHEBI:15378"/>
        <dbReference type="ChEBI" id="CHEBI:29985"/>
        <dbReference type="ChEBI" id="CHEBI:57540"/>
        <dbReference type="ChEBI" id="CHEBI:57945"/>
        <dbReference type="ChEBI" id="CHEBI:58066"/>
        <dbReference type="EC" id="1.2.1.88"/>
    </reaction>
</comment>
<dbReference type="Gene3D" id="3.40.309.10">
    <property type="entry name" value="Aldehyde Dehydrogenase, Chain A, domain 2"/>
    <property type="match status" value="1"/>
</dbReference>
<sequence length="560" mass="61982">MLRRTIPFAFAAYKTPPIANERMENFEPGSEAATGTLAACKAVRGETKDCPIIIGGKRYTTKDTFKRTMPTDHSVTIATSYNADDKLAAQAVETAIEAGKDWSRMSFRDRSAIFLKAAHLLSTKYRHAMRAATMMGQGKNPWQAEIDCVAEACDFLRWNVHFAEQLYDQQPLSVPNSGIWNTTEYRPLEGFVTAITPFNFTAIAANLAATPALMGNTVVWKPSPTAVLSNYLMMEIFEEAGLPPGVINFLPCGPEVMDKSVNADPRLAAFVFTGSTKVFLDINKSIYSRLEKYNNFPRISGETGGKDFHIIHPSADLKYAAAGTIRAAFEFQGQKCSACSRAYVPKSVWGEFKEHLLTAHKQIKMGQPDDFENFMCAVIDQTSFEKNKKYIDLAKADSANYTVIAGGDYDGSKGNFIPPTIIETKDPKGRLMTEEIFGPVLTVFVYDDSKPDFWKEVCGLADTSTKYGLTGAIFSRDRQPIIEANDYLRYAAGNYYINDKCTGAVVGQQPFGGSRHSGSNDKPGAQQFVTRFVSARSIKETFDVAPTISYPHQLPDKYII</sequence>
<dbReference type="EMBL" id="KC503297">
    <property type="protein sequence ID" value="AGT02463.1"/>
    <property type="molecule type" value="Genomic_DNA"/>
</dbReference>
<evidence type="ECO:0000313" key="13">
    <source>
        <dbReference type="EMBL" id="CAD2222977.1"/>
    </source>
</evidence>
<dbReference type="InterPro" id="IPR016161">
    <property type="entry name" value="Ald_DH/histidinol_DH"/>
</dbReference>
<dbReference type="FunFam" id="3.40.309.10:FF:000005">
    <property type="entry name" value="1-pyrroline-5-carboxylate dehydrogenase 1"/>
    <property type="match status" value="1"/>
</dbReference>
<dbReference type="InterPro" id="IPR016163">
    <property type="entry name" value="Ald_DH_C"/>
</dbReference>
<dbReference type="InterPro" id="IPR015590">
    <property type="entry name" value="Aldehyde_DH_dom"/>
</dbReference>